<sequence length="48" mass="5445">MGIPQMEERNIDGMIFGHWTFLGVSSSSMRRLRSSSAPEDRFDCSQHG</sequence>
<dbReference type="Proteomes" id="UP000568486">
    <property type="component" value="Unassembled WGS sequence"/>
</dbReference>
<gene>
    <name evidence="1" type="ORF">HED52_06290</name>
</gene>
<reference evidence="1 2" key="1">
    <citation type="submission" date="2020-03" db="EMBL/GenBank/DDBJ databases">
        <title>Whole genome sequencing of clinical and environmental type strains of Ochrobactrum.</title>
        <authorList>
            <person name="Dharne M."/>
        </authorList>
    </citation>
    <scope>NUCLEOTIDE SEQUENCE [LARGE SCALE GENOMIC DNA]</scope>
    <source>
        <strain evidence="1 2">DSM 22292</strain>
    </source>
</reference>
<protein>
    <submittedName>
        <fullName evidence="1">Uncharacterized protein</fullName>
    </submittedName>
</protein>
<proteinExistence type="predicted"/>
<keyword evidence="2" id="KW-1185">Reference proteome</keyword>
<organism evidence="1 2">
    <name type="scientific">Brucella ciceri</name>
    <dbReference type="NCBI Taxonomy" id="391287"/>
    <lineage>
        <taxon>Bacteria</taxon>
        <taxon>Pseudomonadati</taxon>
        <taxon>Pseudomonadota</taxon>
        <taxon>Alphaproteobacteria</taxon>
        <taxon>Hyphomicrobiales</taxon>
        <taxon>Brucellaceae</taxon>
        <taxon>Brucella/Ochrobactrum group</taxon>
        <taxon>Brucella</taxon>
    </lineage>
</organism>
<comment type="caution">
    <text evidence="1">The sequence shown here is derived from an EMBL/GenBank/DDBJ whole genome shotgun (WGS) entry which is preliminary data.</text>
</comment>
<accession>A0ABX1DSV6</accession>
<dbReference type="EMBL" id="JAAVLR010000001">
    <property type="protein sequence ID" value="NKC28004.1"/>
    <property type="molecule type" value="Genomic_DNA"/>
</dbReference>
<evidence type="ECO:0000313" key="1">
    <source>
        <dbReference type="EMBL" id="NKC28004.1"/>
    </source>
</evidence>
<evidence type="ECO:0000313" key="2">
    <source>
        <dbReference type="Proteomes" id="UP000568486"/>
    </source>
</evidence>
<name>A0ABX1DSV6_9HYPH</name>